<dbReference type="SUPFAM" id="SSF47040">
    <property type="entry name" value="Kix domain of CBP (creb binding protein)"/>
    <property type="match status" value="2"/>
</dbReference>
<comment type="caution">
    <text evidence="10">The sequence shown here is derived from an EMBL/GenBank/DDBJ whole genome shotgun (WGS) entry which is preliminary data.</text>
</comment>
<dbReference type="GO" id="GO:0005667">
    <property type="term" value="C:transcription regulator complex"/>
    <property type="evidence" value="ECO:0007669"/>
    <property type="project" value="TreeGrafter"/>
</dbReference>
<evidence type="ECO:0000256" key="4">
    <source>
        <dbReference type="ARBA" id="ARBA00022853"/>
    </source>
</evidence>
<evidence type="ECO:0000256" key="5">
    <source>
        <dbReference type="ARBA" id="ARBA00023015"/>
    </source>
</evidence>
<dbReference type="Proteomes" id="UP000826195">
    <property type="component" value="Unassembled WGS sequence"/>
</dbReference>
<comment type="catalytic activity">
    <reaction evidence="8">
        <text>L-lysyl-[protein] + acetyl-CoA = N(6)-acetyl-L-lysyl-[protein] + CoA + H(+)</text>
        <dbReference type="Rhea" id="RHEA:45948"/>
        <dbReference type="Rhea" id="RHEA-COMP:9752"/>
        <dbReference type="Rhea" id="RHEA-COMP:10731"/>
        <dbReference type="ChEBI" id="CHEBI:15378"/>
        <dbReference type="ChEBI" id="CHEBI:29969"/>
        <dbReference type="ChEBI" id="CHEBI:57287"/>
        <dbReference type="ChEBI" id="CHEBI:57288"/>
        <dbReference type="ChEBI" id="CHEBI:61930"/>
        <dbReference type="EC" id="2.3.1.48"/>
    </reaction>
</comment>
<dbReference type="GO" id="GO:0000123">
    <property type="term" value="C:histone acetyltransferase complex"/>
    <property type="evidence" value="ECO:0007669"/>
    <property type="project" value="TreeGrafter"/>
</dbReference>
<keyword evidence="3" id="KW-0808">Transferase</keyword>
<dbReference type="GO" id="GO:0003713">
    <property type="term" value="F:transcription coactivator activity"/>
    <property type="evidence" value="ECO:0007669"/>
    <property type="project" value="TreeGrafter"/>
</dbReference>
<evidence type="ECO:0000256" key="8">
    <source>
        <dbReference type="ARBA" id="ARBA00048017"/>
    </source>
</evidence>
<protein>
    <recommendedName>
        <fullName evidence="2">histone acetyltransferase</fullName>
        <ecNumber evidence="2">2.3.1.48</ecNumber>
    </recommendedName>
</protein>
<keyword evidence="5" id="KW-0805">Transcription regulation</keyword>
<evidence type="ECO:0000313" key="10">
    <source>
        <dbReference type="EMBL" id="KAH0549281.1"/>
    </source>
</evidence>
<accession>A0AAV7IC07</accession>
<sequence>MESSSALDILTIEDLLPDELTAPELGSNGHQLQFNCLANGQTNREPATQRSVADVTSQFGIEATKMQSVHPQAQSSFNQSVANQGLPVSVHSSITLFPTSNTSNSLNLTSRPINLPSSNLHYLNNFQTFNSRVPTLNQCTYTVSTPDQSSYSQTQVKPVQKVKNWQLSLSEENRKDNVNCLIEAIFTNGLAESIFDDRLNHLLNYAQKVENEIYNTANSEVEYNQLLADKIISSRIEIEDRRRKREVIANQSHIMASNANLPSAPIGSITTAEGAEVSDNLQPATLNGNQPLDIPLGLRGLDLATPTQVVKEWHQSLTLDLRKHFIIHIVKKIWPNNTMIVFDNRIHNLYRYAIKVERDMYESANSRSEYMQLLAEKTYSIRKELEEKRQERKRLQSASQQSLQQSVVGNLGLRIPGPSMNVQATMPPQIAVPYFPNCSMMPDLYHVMPTLP</sequence>
<dbReference type="InterPro" id="IPR013178">
    <property type="entry name" value="Histone_AcTrfase_Rtt109/CBP"/>
</dbReference>
<evidence type="ECO:0000313" key="11">
    <source>
        <dbReference type="Proteomes" id="UP000826195"/>
    </source>
</evidence>
<gene>
    <name evidence="10" type="ORF">KQX54_007587</name>
</gene>
<keyword evidence="4" id="KW-0156">Chromatin regulator</keyword>
<feature type="domain" description="KIX" evidence="9">
    <location>
        <begin position="160"/>
        <end position="239"/>
    </location>
</feature>
<dbReference type="PANTHER" id="PTHR13808">
    <property type="entry name" value="CBP/P300-RELATED"/>
    <property type="match status" value="1"/>
</dbReference>
<dbReference type="InterPro" id="IPR003101">
    <property type="entry name" value="KIX_dom"/>
</dbReference>
<dbReference type="GO" id="GO:0004402">
    <property type="term" value="F:histone acetyltransferase activity"/>
    <property type="evidence" value="ECO:0007669"/>
    <property type="project" value="InterPro"/>
</dbReference>
<dbReference type="AlphaFoldDB" id="A0AAV7IC07"/>
<evidence type="ECO:0000256" key="7">
    <source>
        <dbReference type="ARBA" id="ARBA00023242"/>
    </source>
</evidence>
<dbReference type="InterPro" id="IPR036529">
    <property type="entry name" value="KIX_dom_sf"/>
</dbReference>
<dbReference type="EMBL" id="JAHXZJ010001864">
    <property type="protein sequence ID" value="KAH0549281.1"/>
    <property type="molecule type" value="Genomic_DNA"/>
</dbReference>
<keyword evidence="7" id="KW-0539">Nucleus</keyword>
<organism evidence="10 11">
    <name type="scientific">Cotesia glomerata</name>
    <name type="common">Lepidopteran parasitic wasp</name>
    <name type="synonym">Apanteles glomeratus</name>
    <dbReference type="NCBI Taxonomy" id="32391"/>
    <lineage>
        <taxon>Eukaryota</taxon>
        <taxon>Metazoa</taxon>
        <taxon>Ecdysozoa</taxon>
        <taxon>Arthropoda</taxon>
        <taxon>Hexapoda</taxon>
        <taxon>Insecta</taxon>
        <taxon>Pterygota</taxon>
        <taxon>Neoptera</taxon>
        <taxon>Endopterygota</taxon>
        <taxon>Hymenoptera</taxon>
        <taxon>Apocrita</taxon>
        <taxon>Ichneumonoidea</taxon>
        <taxon>Braconidae</taxon>
        <taxon>Microgastrinae</taxon>
        <taxon>Cotesia</taxon>
    </lineage>
</organism>
<dbReference type="EC" id="2.3.1.48" evidence="2"/>
<evidence type="ECO:0000256" key="6">
    <source>
        <dbReference type="ARBA" id="ARBA00023163"/>
    </source>
</evidence>
<feature type="domain" description="KIX" evidence="9">
    <location>
        <begin position="308"/>
        <end position="386"/>
    </location>
</feature>
<dbReference type="PROSITE" id="PS50952">
    <property type="entry name" value="KIX"/>
    <property type="match status" value="2"/>
</dbReference>
<dbReference type="PANTHER" id="PTHR13808:SF1">
    <property type="entry name" value="HISTONE ACETYLTRANSFERASE"/>
    <property type="match status" value="1"/>
</dbReference>
<dbReference type="GO" id="GO:0005634">
    <property type="term" value="C:nucleus"/>
    <property type="evidence" value="ECO:0007669"/>
    <property type="project" value="UniProtKB-SubCell"/>
</dbReference>
<evidence type="ECO:0000256" key="2">
    <source>
        <dbReference type="ARBA" id="ARBA00013184"/>
    </source>
</evidence>
<proteinExistence type="predicted"/>
<dbReference type="GO" id="GO:0045944">
    <property type="term" value="P:positive regulation of transcription by RNA polymerase II"/>
    <property type="evidence" value="ECO:0007669"/>
    <property type="project" value="TreeGrafter"/>
</dbReference>
<comment type="subcellular location">
    <subcellularLocation>
        <location evidence="1">Nucleus</location>
    </subcellularLocation>
</comment>
<keyword evidence="6" id="KW-0804">Transcription</keyword>
<evidence type="ECO:0000256" key="1">
    <source>
        <dbReference type="ARBA" id="ARBA00004123"/>
    </source>
</evidence>
<dbReference type="Gene3D" id="1.10.246.20">
    <property type="entry name" value="Coactivator CBP, KIX domain"/>
    <property type="match status" value="2"/>
</dbReference>
<keyword evidence="11" id="KW-1185">Reference proteome</keyword>
<evidence type="ECO:0000256" key="3">
    <source>
        <dbReference type="ARBA" id="ARBA00022679"/>
    </source>
</evidence>
<name>A0AAV7IC07_COTGL</name>
<reference evidence="10 11" key="1">
    <citation type="journal article" date="2021" name="J. Hered.">
        <title>A chromosome-level genome assembly of the parasitoid wasp, Cotesia glomerata (Hymenoptera: Braconidae).</title>
        <authorList>
            <person name="Pinto B.J."/>
            <person name="Weis J.J."/>
            <person name="Gamble T."/>
            <person name="Ode P.J."/>
            <person name="Paul R."/>
            <person name="Zaspel J.M."/>
        </authorList>
    </citation>
    <scope>NUCLEOTIDE SEQUENCE [LARGE SCALE GENOMIC DNA]</scope>
    <source>
        <strain evidence="10">CgM1</strain>
    </source>
</reference>
<evidence type="ECO:0000259" key="9">
    <source>
        <dbReference type="PROSITE" id="PS50952"/>
    </source>
</evidence>
<dbReference type="Pfam" id="PF02172">
    <property type="entry name" value="KIX"/>
    <property type="match status" value="2"/>
</dbReference>
<dbReference type="GO" id="GO:0031490">
    <property type="term" value="F:chromatin DNA binding"/>
    <property type="evidence" value="ECO:0007669"/>
    <property type="project" value="TreeGrafter"/>
</dbReference>